<dbReference type="SUPFAM" id="SSF46911">
    <property type="entry name" value="Ribosomal protein S18"/>
    <property type="match status" value="1"/>
</dbReference>
<dbReference type="InterPro" id="IPR036870">
    <property type="entry name" value="Ribosomal_bS18_sf"/>
</dbReference>
<evidence type="ECO:0000256" key="2">
    <source>
        <dbReference type="ARBA" id="ARBA00022884"/>
    </source>
</evidence>
<dbReference type="PANTHER" id="PTHR13479:SF65">
    <property type="entry name" value="F10K1.8 PROTEIN"/>
    <property type="match status" value="1"/>
</dbReference>
<reference evidence="8" key="1">
    <citation type="journal article" date="2018" name="Plant Cell Physiol.">
        <title>Organization of Vascular Cells in the Haustorium of the Parasitic Flowering Plant Cuscuta japonica.</title>
        <authorList>
            <person name="Shimizu K."/>
            <person name="Hozumi A."/>
            <person name="Aoki K."/>
        </authorList>
    </citation>
    <scope>NUCLEOTIDE SEQUENCE</scope>
</reference>
<comment type="similarity">
    <text evidence="6">Belongs to the bacterial ribosomal protein bS18 family.</text>
</comment>
<feature type="compositionally biased region" description="Polar residues" evidence="7">
    <location>
        <begin position="38"/>
        <end position="52"/>
    </location>
</feature>
<keyword evidence="1" id="KW-0699">rRNA-binding</keyword>
<dbReference type="Pfam" id="PF01084">
    <property type="entry name" value="Ribosomal_S18"/>
    <property type="match status" value="1"/>
</dbReference>
<evidence type="ECO:0000313" key="8">
    <source>
        <dbReference type="EMBL" id="BBB03493.1"/>
    </source>
</evidence>
<organism evidence="8">
    <name type="scientific">Cuscuta japonica</name>
    <name type="common">Japanese dodder</name>
    <dbReference type="NCBI Taxonomy" id="81913"/>
    <lineage>
        <taxon>Eukaryota</taxon>
        <taxon>Viridiplantae</taxon>
        <taxon>Streptophyta</taxon>
        <taxon>Embryophyta</taxon>
        <taxon>Tracheophyta</taxon>
        <taxon>Spermatophyta</taxon>
        <taxon>Magnoliopsida</taxon>
        <taxon>eudicotyledons</taxon>
        <taxon>Gunneridae</taxon>
        <taxon>Pentapetalae</taxon>
        <taxon>asterids</taxon>
        <taxon>lamiids</taxon>
        <taxon>Solanales</taxon>
        <taxon>Convolvulaceae</taxon>
        <taxon>Cuscuteae</taxon>
        <taxon>Cuscuta</taxon>
        <taxon>Cuscuta subgen. Monogynella</taxon>
    </lineage>
</organism>
<dbReference type="InterPro" id="IPR001648">
    <property type="entry name" value="Ribosomal_bS18"/>
</dbReference>
<dbReference type="GO" id="GO:0070181">
    <property type="term" value="F:small ribosomal subunit rRNA binding"/>
    <property type="evidence" value="ECO:0007669"/>
    <property type="project" value="TreeGrafter"/>
</dbReference>
<keyword evidence="3 6" id="KW-0689">Ribosomal protein</keyword>
<evidence type="ECO:0000256" key="7">
    <source>
        <dbReference type="SAM" id="MobiDB-lite"/>
    </source>
</evidence>
<dbReference type="AlphaFoldDB" id="A0A2Z5UCK0"/>
<accession>A0A2Z5UCK0</accession>
<dbReference type="FunFam" id="4.10.640.10:FF:000009">
    <property type="entry name" value="Ribosomal protein S18"/>
    <property type="match status" value="1"/>
</dbReference>
<evidence type="ECO:0000256" key="5">
    <source>
        <dbReference type="ARBA" id="ARBA00035266"/>
    </source>
</evidence>
<dbReference type="PANTHER" id="PTHR13479">
    <property type="entry name" value="30S RIBOSOMAL PROTEIN S18"/>
    <property type="match status" value="1"/>
</dbReference>
<keyword evidence="2" id="KW-0694">RNA-binding</keyword>
<feature type="region of interest" description="Disordered" evidence="7">
    <location>
        <begin position="38"/>
        <end position="66"/>
    </location>
</feature>
<dbReference type="EMBL" id="LC333140">
    <property type="protein sequence ID" value="BBB03493.1"/>
    <property type="molecule type" value="mRNA"/>
</dbReference>
<evidence type="ECO:0000256" key="6">
    <source>
        <dbReference type="RuleBase" id="RU003910"/>
    </source>
</evidence>
<dbReference type="GO" id="GO:0005763">
    <property type="term" value="C:mitochondrial small ribosomal subunit"/>
    <property type="evidence" value="ECO:0007669"/>
    <property type="project" value="TreeGrafter"/>
</dbReference>
<dbReference type="GO" id="GO:0006412">
    <property type="term" value="P:translation"/>
    <property type="evidence" value="ECO:0007669"/>
    <property type="project" value="InterPro"/>
</dbReference>
<evidence type="ECO:0000256" key="1">
    <source>
        <dbReference type="ARBA" id="ARBA00022730"/>
    </source>
</evidence>
<name>A0A2Z5UCK0_CUSJA</name>
<dbReference type="Gene3D" id="4.10.640.10">
    <property type="entry name" value="Ribosomal protein S18"/>
    <property type="match status" value="1"/>
</dbReference>
<proteinExistence type="evidence at transcript level"/>
<sequence>MKLIRGILFYADAGFSRKFCSPQVIRTFSTNPRFDNFNLNQSPFEPANQSEQRPFGDTTGKTPTSNSFYQELDKAERDYNRSFQGFNVNSENRSTSLDGLDDSINTLSDGMDSRLKEAATYFEFDLDEVNKEDYSFRKDVTFFPGNTYDIKDLDLRKPGVQKPMKRPSFQTTTEEVLQKADFRNVRFLANFITDAGIIIKRSSTKISAKAQRKVAREIKTARAFGLLPFTTMGTKHFVFGRTMESLDDDYSYESHYSRNFVDTDASVEPLE</sequence>
<evidence type="ECO:0000256" key="3">
    <source>
        <dbReference type="ARBA" id="ARBA00022980"/>
    </source>
</evidence>
<evidence type="ECO:0000256" key="4">
    <source>
        <dbReference type="ARBA" id="ARBA00023274"/>
    </source>
</evidence>
<dbReference type="NCBIfam" id="TIGR00165">
    <property type="entry name" value="S18"/>
    <property type="match status" value="1"/>
</dbReference>
<gene>
    <name evidence="8" type="primary">RPS18</name>
</gene>
<dbReference type="GO" id="GO:0003735">
    <property type="term" value="F:structural constituent of ribosome"/>
    <property type="evidence" value="ECO:0007669"/>
    <property type="project" value="InterPro"/>
</dbReference>
<dbReference type="PRINTS" id="PR00974">
    <property type="entry name" value="RIBOSOMALS18"/>
</dbReference>
<protein>
    <recommendedName>
        <fullName evidence="5">Small ribosomal subunit protein bS18c</fullName>
    </recommendedName>
</protein>
<keyword evidence="4 6" id="KW-0687">Ribonucleoprotein</keyword>